<protein>
    <recommendedName>
        <fullName evidence="2">DUF4371 domain-containing protein</fullName>
    </recommendedName>
</protein>
<comment type="caution">
    <text evidence="3">The sequence shown here is derived from an EMBL/GenBank/DDBJ whole genome shotgun (WGS) entry which is preliminary data.</text>
</comment>
<dbReference type="AlphaFoldDB" id="A0A9J5XU12"/>
<dbReference type="EMBL" id="JACXVP010000008">
    <property type="protein sequence ID" value="KAG5591811.1"/>
    <property type="molecule type" value="Genomic_DNA"/>
</dbReference>
<feature type="compositionally biased region" description="Polar residues" evidence="1">
    <location>
        <begin position="35"/>
        <end position="52"/>
    </location>
</feature>
<dbReference type="InterPro" id="IPR025398">
    <property type="entry name" value="DUF4371"/>
</dbReference>
<reference evidence="3 4" key="1">
    <citation type="submission" date="2020-09" db="EMBL/GenBank/DDBJ databases">
        <title>De no assembly of potato wild relative species, Solanum commersonii.</title>
        <authorList>
            <person name="Cho K."/>
        </authorList>
    </citation>
    <scope>NUCLEOTIDE SEQUENCE [LARGE SCALE GENOMIC DNA]</scope>
    <source>
        <strain evidence="3">LZ3.2</strain>
        <tissue evidence="3">Leaf</tissue>
    </source>
</reference>
<accession>A0A9J5XU12</accession>
<name>A0A9J5XU12_SOLCO</name>
<gene>
    <name evidence="3" type="ORF">H5410_042325</name>
</gene>
<dbReference type="OrthoDB" id="1730821at2759"/>
<keyword evidence="4" id="KW-1185">Reference proteome</keyword>
<evidence type="ECO:0000256" key="1">
    <source>
        <dbReference type="SAM" id="MobiDB-lite"/>
    </source>
</evidence>
<dbReference type="Pfam" id="PF14291">
    <property type="entry name" value="DUF4371"/>
    <property type="match status" value="1"/>
</dbReference>
<dbReference type="Proteomes" id="UP000824120">
    <property type="component" value="Chromosome 8"/>
</dbReference>
<feature type="domain" description="DUF4371" evidence="2">
    <location>
        <begin position="84"/>
        <end position="142"/>
    </location>
</feature>
<organism evidence="3 4">
    <name type="scientific">Solanum commersonii</name>
    <name type="common">Commerson's wild potato</name>
    <name type="synonym">Commerson's nightshade</name>
    <dbReference type="NCBI Taxonomy" id="4109"/>
    <lineage>
        <taxon>Eukaryota</taxon>
        <taxon>Viridiplantae</taxon>
        <taxon>Streptophyta</taxon>
        <taxon>Embryophyta</taxon>
        <taxon>Tracheophyta</taxon>
        <taxon>Spermatophyta</taxon>
        <taxon>Magnoliopsida</taxon>
        <taxon>eudicotyledons</taxon>
        <taxon>Gunneridae</taxon>
        <taxon>Pentapetalae</taxon>
        <taxon>asterids</taxon>
        <taxon>lamiids</taxon>
        <taxon>Solanales</taxon>
        <taxon>Solanaceae</taxon>
        <taxon>Solanoideae</taxon>
        <taxon>Solaneae</taxon>
        <taxon>Solanum</taxon>
    </lineage>
</organism>
<evidence type="ECO:0000313" key="4">
    <source>
        <dbReference type="Proteomes" id="UP000824120"/>
    </source>
</evidence>
<feature type="region of interest" description="Disordered" evidence="1">
    <location>
        <begin position="35"/>
        <end position="57"/>
    </location>
</feature>
<evidence type="ECO:0000259" key="2">
    <source>
        <dbReference type="Pfam" id="PF14291"/>
    </source>
</evidence>
<sequence>MACVFRLQSPLLGVNLRPGHGNVPKSNLASNSQLTREENANQSEVPLHSSQRQEIDLNSLEFDPAKRTPILNYHPNDRDVIRRAYLRQGFKSWNKKKSFKQHIRANSTHNQAKKKNADLMRQQQSIISAFERQSDQVKHEYWLRQMPQLM</sequence>
<evidence type="ECO:0000313" key="3">
    <source>
        <dbReference type="EMBL" id="KAG5591811.1"/>
    </source>
</evidence>
<proteinExistence type="predicted"/>